<reference evidence="1" key="2">
    <citation type="submission" date="2020-11" db="EMBL/GenBank/DDBJ databases">
        <authorList>
            <person name="McCartney M.A."/>
            <person name="Auch B."/>
            <person name="Kono T."/>
            <person name="Mallez S."/>
            <person name="Becker A."/>
            <person name="Gohl D.M."/>
            <person name="Silverstein K.A.T."/>
            <person name="Koren S."/>
            <person name="Bechman K.B."/>
            <person name="Herman A."/>
            <person name="Abrahante J.E."/>
            <person name="Garbe J."/>
        </authorList>
    </citation>
    <scope>NUCLEOTIDE SEQUENCE</scope>
    <source>
        <strain evidence="1">Duluth1</strain>
        <tissue evidence="1">Whole animal</tissue>
    </source>
</reference>
<name>A0A9D4MKG7_DREPO</name>
<organism evidence="1 2">
    <name type="scientific">Dreissena polymorpha</name>
    <name type="common">Zebra mussel</name>
    <name type="synonym">Mytilus polymorpha</name>
    <dbReference type="NCBI Taxonomy" id="45954"/>
    <lineage>
        <taxon>Eukaryota</taxon>
        <taxon>Metazoa</taxon>
        <taxon>Spiralia</taxon>
        <taxon>Lophotrochozoa</taxon>
        <taxon>Mollusca</taxon>
        <taxon>Bivalvia</taxon>
        <taxon>Autobranchia</taxon>
        <taxon>Heteroconchia</taxon>
        <taxon>Euheterodonta</taxon>
        <taxon>Imparidentia</taxon>
        <taxon>Neoheterodontei</taxon>
        <taxon>Myida</taxon>
        <taxon>Dreissenoidea</taxon>
        <taxon>Dreissenidae</taxon>
        <taxon>Dreissena</taxon>
    </lineage>
</organism>
<dbReference type="EMBL" id="JAIWYP010000001">
    <property type="protein sequence ID" value="KAH3876957.1"/>
    <property type="molecule type" value="Genomic_DNA"/>
</dbReference>
<dbReference type="AlphaFoldDB" id="A0A9D4MKG7"/>
<gene>
    <name evidence="1" type="ORF">DPMN_000810</name>
</gene>
<protein>
    <submittedName>
        <fullName evidence="1">Uncharacterized protein</fullName>
    </submittedName>
</protein>
<reference evidence="1" key="1">
    <citation type="journal article" date="2019" name="bioRxiv">
        <title>The Genome of the Zebra Mussel, Dreissena polymorpha: A Resource for Invasive Species Research.</title>
        <authorList>
            <person name="McCartney M.A."/>
            <person name="Auch B."/>
            <person name="Kono T."/>
            <person name="Mallez S."/>
            <person name="Zhang Y."/>
            <person name="Obille A."/>
            <person name="Becker A."/>
            <person name="Abrahante J.E."/>
            <person name="Garbe J."/>
            <person name="Badalamenti J.P."/>
            <person name="Herman A."/>
            <person name="Mangelson H."/>
            <person name="Liachko I."/>
            <person name="Sullivan S."/>
            <person name="Sone E.D."/>
            <person name="Koren S."/>
            <person name="Silverstein K.A.T."/>
            <person name="Beckman K.B."/>
            <person name="Gohl D.M."/>
        </authorList>
    </citation>
    <scope>NUCLEOTIDE SEQUENCE</scope>
    <source>
        <strain evidence="1">Duluth1</strain>
        <tissue evidence="1">Whole animal</tissue>
    </source>
</reference>
<sequence>MTIIRSRNDPQTLHSSACHHGFRCSGEKGCNLTIYDYLFGSLFVYPFTGTPCSRDPIMVGDRL</sequence>
<evidence type="ECO:0000313" key="1">
    <source>
        <dbReference type="EMBL" id="KAH3876957.1"/>
    </source>
</evidence>
<dbReference type="Proteomes" id="UP000828390">
    <property type="component" value="Unassembled WGS sequence"/>
</dbReference>
<comment type="caution">
    <text evidence="1">The sequence shown here is derived from an EMBL/GenBank/DDBJ whole genome shotgun (WGS) entry which is preliminary data.</text>
</comment>
<evidence type="ECO:0000313" key="2">
    <source>
        <dbReference type="Proteomes" id="UP000828390"/>
    </source>
</evidence>
<keyword evidence="2" id="KW-1185">Reference proteome</keyword>
<proteinExistence type="predicted"/>
<accession>A0A9D4MKG7</accession>